<protein>
    <submittedName>
        <fullName evidence="1">Uncharacterized protein</fullName>
    </submittedName>
</protein>
<evidence type="ECO:0000313" key="1">
    <source>
        <dbReference type="EMBL" id="SPE19138.1"/>
    </source>
</evidence>
<organism evidence="1 2">
    <name type="scientific">Candidatus Sulfuritelmatomonas gaucii</name>
    <dbReference type="NCBI Taxonomy" id="2043161"/>
    <lineage>
        <taxon>Bacteria</taxon>
        <taxon>Pseudomonadati</taxon>
        <taxon>Acidobacteriota</taxon>
        <taxon>Terriglobia</taxon>
        <taxon>Terriglobales</taxon>
        <taxon>Acidobacteriaceae</taxon>
        <taxon>Candidatus Sulfuritelmatomonas</taxon>
    </lineage>
</organism>
<evidence type="ECO:0000313" key="2">
    <source>
        <dbReference type="Proteomes" id="UP000239735"/>
    </source>
</evidence>
<dbReference type="Proteomes" id="UP000239735">
    <property type="component" value="Unassembled WGS sequence"/>
</dbReference>
<dbReference type="EMBL" id="OKRB01000077">
    <property type="protein sequence ID" value="SPE19138.1"/>
    <property type="molecule type" value="Genomic_DNA"/>
</dbReference>
<reference evidence="2" key="1">
    <citation type="submission" date="2018-02" db="EMBL/GenBank/DDBJ databases">
        <authorList>
            <person name="Hausmann B."/>
        </authorList>
    </citation>
    <scope>NUCLEOTIDE SEQUENCE [LARGE SCALE GENOMIC DNA]</scope>
    <source>
        <strain evidence="2">Peat soil MAG SbA5</strain>
    </source>
</reference>
<proteinExistence type="predicted"/>
<sequence>MMILGTIRKYAIGLVMIALIAPALRPHANGAAVLKAEDLTKLFPPSVYYCGQVAPAQLRNSGGVKFADGHYVMASLVDTSGYSSGIAAKYQGFFIAEVAIKIEGRSLAAGEYGIGFISGDKFVVTDVGGHDLFTVRSSRDASMQRPRPLEVRADPGGGFRLYAGRQYVRFVR</sequence>
<name>A0A2N9L768_9BACT</name>
<accession>A0A2N9L768</accession>
<dbReference type="AlphaFoldDB" id="A0A2N9L768"/>
<dbReference type="OrthoDB" id="120644at2"/>
<gene>
    <name evidence="1" type="ORF">SBA5_210002</name>
</gene>